<keyword evidence="15" id="KW-1185">Reference proteome</keyword>
<keyword evidence="9" id="KW-0594">Phospholipid biosynthesis</keyword>
<feature type="transmembrane region" description="Helical" evidence="13">
    <location>
        <begin position="144"/>
        <end position="164"/>
    </location>
</feature>
<evidence type="ECO:0000256" key="13">
    <source>
        <dbReference type="SAM" id="Phobius"/>
    </source>
</evidence>
<evidence type="ECO:0000313" key="14">
    <source>
        <dbReference type="EMBL" id="KAB1632527.1"/>
    </source>
</evidence>
<evidence type="ECO:0000256" key="6">
    <source>
        <dbReference type="ARBA" id="ARBA00022989"/>
    </source>
</evidence>
<keyword evidence="4 12" id="KW-0808">Transferase</keyword>
<gene>
    <name evidence="14" type="primary">pgsA</name>
    <name evidence="14" type="ORF">F8O02_05145</name>
</gene>
<evidence type="ECO:0000256" key="5">
    <source>
        <dbReference type="ARBA" id="ARBA00022692"/>
    </source>
</evidence>
<dbReference type="GO" id="GO:0008444">
    <property type="term" value="F:CDP-diacylglycerol-glycerol-3-phosphate 3-phosphatidyltransferase activity"/>
    <property type="evidence" value="ECO:0007669"/>
    <property type="project" value="UniProtKB-UniRule"/>
</dbReference>
<dbReference type="NCBIfam" id="TIGR00560">
    <property type="entry name" value="pgsA"/>
    <property type="match status" value="1"/>
</dbReference>
<dbReference type="PIRSF" id="PIRSF000847">
    <property type="entry name" value="Phos_ph_gly_syn"/>
    <property type="match status" value="1"/>
</dbReference>
<dbReference type="EMBL" id="WBKA01000003">
    <property type="protein sequence ID" value="KAB1632527.1"/>
    <property type="molecule type" value="Genomic_DNA"/>
</dbReference>
<dbReference type="InterPro" id="IPR000462">
    <property type="entry name" value="CDP-OH_P_trans"/>
</dbReference>
<evidence type="ECO:0000256" key="8">
    <source>
        <dbReference type="ARBA" id="ARBA00023136"/>
    </source>
</evidence>
<comment type="similarity">
    <text evidence="2 12">Belongs to the CDP-alcohol phosphatidyltransferase class-I family.</text>
</comment>
<keyword evidence="7" id="KW-0443">Lipid metabolism</keyword>
<dbReference type="InterPro" id="IPR048254">
    <property type="entry name" value="CDP_ALCOHOL_P_TRANSF_CS"/>
</dbReference>
<dbReference type="PROSITE" id="PS00379">
    <property type="entry name" value="CDP_ALCOHOL_P_TRANSF"/>
    <property type="match status" value="1"/>
</dbReference>
<keyword evidence="3" id="KW-0444">Lipid biosynthesis</keyword>
<feature type="transmembrane region" description="Helical" evidence="13">
    <location>
        <begin position="22"/>
        <end position="40"/>
    </location>
</feature>
<feature type="transmembrane region" description="Helical" evidence="13">
    <location>
        <begin position="94"/>
        <end position="115"/>
    </location>
</feature>
<dbReference type="EC" id="2.7.8.5" evidence="11"/>
<dbReference type="Pfam" id="PF01066">
    <property type="entry name" value="CDP-OH_P_transf"/>
    <property type="match status" value="1"/>
</dbReference>
<evidence type="ECO:0000313" key="15">
    <source>
        <dbReference type="Proteomes" id="UP000481339"/>
    </source>
</evidence>
<keyword evidence="5 13" id="KW-0812">Transmembrane</keyword>
<dbReference type="Proteomes" id="UP000481339">
    <property type="component" value="Unassembled WGS sequence"/>
</dbReference>
<keyword evidence="6 13" id="KW-1133">Transmembrane helix</keyword>
<evidence type="ECO:0000256" key="9">
    <source>
        <dbReference type="ARBA" id="ARBA00023209"/>
    </source>
</evidence>
<comment type="subcellular location">
    <subcellularLocation>
        <location evidence="1">Membrane</location>
        <topology evidence="1">Multi-pass membrane protein</topology>
    </subcellularLocation>
</comment>
<proteinExistence type="inferred from homology"/>
<reference evidence="14 15" key="1">
    <citation type="submission" date="2019-09" db="EMBL/GenBank/DDBJ databases">
        <title>Phylogeny of genus Pseudoclavibacter and closely related genus.</title>
        <authorList>
            <person name="Li Y."/>
        </authorList>
    </citation>
    <scope>NUCLEOTIDE SEQUENCE [LARGE SCALE GENOMIC DNA]</scope>
    <source>
        <strain evidence="14 15">JCM 16921</strain>
    </source>
</reference>
<dbReference type="AlphaFoldDB" id="A0A7C8BNJ0"/>
<feature type="transmembrane region" description="Helical" evidence="13">
    <location>
        <begin position="170"/>
        <end position="189"/>
    </location>
</feature>
<dbReference type="OrthoDB" id="9796672at2"/>
<dbReference type="PANTHER" id="PTHR14269:SF52">
    <property type="entry name" value="PHOSPHATIDYLGLYCEROPHOSPHATE SYNTHASE-RELATED"/>
    <property type="match status" value="1"/>
</dbReference>
<protein>
    <recommendedName>
        <fullName evidence="11">CDP-diacylglycerol--glycerol-3-phosphate 3-phosphatidyltransferase</fullName>
        <ecNumber evidence="11">2.7.8.5</ecNumber>
    </recommendedName>
</protein>
<dbReference type="InterPro" id="IPR043130">
    <property type="entry name" value="CDP-OH_PTrfase_TM_dom"/>
</dbReference>
<evidence type="ECO:0000256" key="7">
    <source>
        <dbReference type="ARBA" id="ARBA00023098"/>
    </source>
</evidence>
<evidence type="ECO:0000256" key="2">
    <source>
        <dbReference type="ARBA" id="ARBA00010441"/>
    </source>
</evidence>
<evidence type="ECO:0000256" key="1">
    <source>
        <dbReference type="ARBA" id="ARBA00004141"/>
    </source>
</evidence>
<dbReference type="InterPro" id="IPR050324">
    <property type="entry name" value="CDP-alcohol_PTase-I"/>
</dbReference>
<organism evidence="14 15">
    <name type="scientific">Pseudoclavibacter caeni</name>
    <dbReference type="NCBI Taxonomy" id="908846"/>
    <lineage>
        <taxon>Bacteria</taxon>
        <taxon>Bacillati</taxon>
        <taxon>Actinomycetota</taxon>
        <taxon>Actinomycetes</taxon>
        <taxon>Micrococcales</taxon>
        <taxon>Microbacteriaceae</taxon>
        <taxon>Pseudoclavibacter</taxon>
    </lineage>
</organism>
<dbReference type="Gene3D" id="1.20.120.1760">
    <property type="match status" value="1"/>
</dbReference>
<evidence type="ECO:0000256" key="12">
    <source>
        <dbReference type="RuleBase" id="RU003750"/>
    </source>
</evidence>
<keyword evidence="10" id="KW-1208">Phospholipid metabolism</keyword>
<dbReference type="UniPathway" id="UPA00085"/>
<dbReference type="GO" id="GO:0046474">
    <property type="term" value="P:glycerophospholipid biosynthetic process"/>
    <property type="evidence" value="ECO:0007669"/>
    <property type="project" value="TreeGrafter"/>
</dbReference>
<evidence type="ECO:0000256" key="11">
    <source>
        <dbReference type="NCBIfam" id="TIGR00560"/>
    </source>
</evidence>
<name>A0A7C8BNJ0_9MICO</name>
<comment type="caution">
    <text evidence="14">The sequence shown here is derived from an EMBL/GenBank/DDBJ whole genome shotgun (WGS) entry which is preliminary data.</text>
</comment>
<dbReference type="InterPro" id="IPR004570">
    <property type="entry name" value="Phosphatidylglycerol_P_synth"/>
</dbReference>
<keyword evidence="8 13" id="KW-0472">Membrane</keyword>
<sequence length="217" mass="22563">MTTPTAAHAPGTGPSPWNLPNLITVVRILFAPAVLVLLLVDVDAGGAARWWATGLFIAAMASDGVDGHLARSRGQVTDFGKIADPIADKGMTGLALIGLSVLGDVWWIVTILILLREVGITVYRIVALRAGLVIPASRAGKLKTVVQSVAIAVALSPFALHIGWMRWTAWVLLGAAVVLTVYSGVTYIVDAVRGHRQRAAGTDATGATGASGEEGRA</sequence>
<evidence type="ECO:0000256" key="3">
    <source>
        <dbReference type="ARBA" id="ARBA00022516"/>
    </source>
</evidence>
<evidence type="ECO:0000256" key="10">
    <source>
        <dbReference type="ARBA" id="ARBA00023264"/>
    </source>
</evidence>
<dbReference type="GO" id="GO:0016020">
    <property type="term" value="C:membrane"/>
    <property type="evidence" value="ECO:0007669"/>
    <property type="project" value="UniProtKB-SubCell"/>
</dbReference>
<dbReference type="PANTHER" id="PTHR14269">
    <property type="entry name" value="CDP-DIACYLGLYCEROL--GLYCEROL-3-PHOSPHATE 3-PHOSPHATIDYLTRANSFERASE-RELATED"/>
    <property type="match status" value="1"/>
</dbReference>
<evidence type="ECO:0000256" key="4">
    <source>
        <dbReference type="ARBA" id="ARBA00022679"/>
    </source>
</evidence>
<accession>A0A7C8BNJ0</accession>